<organism evidence="1 2">
    <name type="scientific">Sphingobacterium corticibacter</name>
    <dbReference type="NCBI Taxonomy" id="2171749"/>
    <lineage>
        <taxon>Bacteria</taxon>
        <taxon>Pseudomonadati</taxon>
        <taxon>Bacteroidota</taxon>
        <taxon>Sphingobacteriia</taxon>
        <taxon>Sphingobacteriales</taxon>
        <taxon>Sphingobacteriaceae</taxon>
        <taxon>Sphingobacterium</taxon>
    </lineage>
</organism>
<sequence>MANQNTIKREVVVTTTQEQSRAVFNEWTLDFNVQRSDDHVQSISVSGYKDQSSVTASKNDQGYVNIGFSAGTRDSVLMIAILDEMDVISNISNNEKDK</sequence>
<accession>A0A2T8HLN3</accession>
<dbReference type="Proteomes" id="UP000245627">
    <property type="component" value="Unassembled WGS sequence"/>
</dbReference>
<reference evidence="1 2" key="1">
    <citation type="submission" date="2018-04" db="EMBL/GenBank/DDBJ databases">
        <title>Sphingobacterium cortibacter sp. nov.</title>
        <authorList>
            <person name="Li Y."/>
        </authorList>
    </citation>
    <scope>NUCLEOTIDE SEQUENCE [LARGE SCALE GENOMIC DNA]</scope>
    <source>
        <strain evidence="1 2">2c-3</strain>
    </source>
</reference>
<dbReference type="OrthoDB" id="9959503at2"/>
<evidence type="ECO:0000313" key="2">
    <source>
        <dbReference type="Proteomes" id="UP000245627"/>
    </source>
</evidence>
<dbReference type="AlphaFoldDB" id="A0A2T8HLN3"/>
<keyword evidence="2" id="KW-1185">Reference proteome</keyword>
<dbReference type="RefSeq" id="WP_116774155.1">
    <property type="nucleotide sequence ID" value="NZ_QDKG01000001.1"/>
</dbReference>
<evidence type="ECO:0000313" key="1">
    <source>
        <dbReference type="EMBL" id="PVH26290.1"/>
    </source>
</evidence>
<proteinExistence type="predicted"/>
<gene>
    <name evidence="1" type="ORF">DC487_01295</name>
</gene>
<comment type="caution">
    <text evidence="1">The sequence shown here is derived from an EMBL/GenBank/DDBJ whole genome shotgun (WGS) entry which is preliminary data.</text>
</comment>
<protein>
    <submittedName>
        <fullName evidence="1">Uncharacterized protein</fullName>
    </submittedName>
</protein>
<dbReference type="EMBL" id="QDKG01000001">
    <property type="protein sequence ID" value="PVH26290.1"/>
    <property type="molecule type" value="Genomic_DNA"/>
</dbReference>
<name>A0A2T8HLN3_9SPHI</name>